<name>A0A2P2EBU6_9PROT</name>
<feature type="region of interest" description="Disordered" evidence="1">
    <location>
        <begin position="37"/>
        <end position="130"/>
    </location>
</feature>
<dbReference type="OrthoDB" id="7629004at2"/>
<evidence type="ECO:0000256" key="1">
    <source>
        <dbReference type="SAM" id="MobiDB-lite"/>
    </source>
</evidence>
<feature type="compositionally biased region" description="Basic and acidic residues" evidence="1">
    <location>
        <begin position="117"/>
        <end position="130"/>
    </location>
</feature>
<keyword evidence="2" id="KW-0732">Signal</keyword>
<feature type="chain" id="PRO_5015198101" description="TIGR02301 family protein" evidence="2">
    <location>
        <begin position="25"/>
        <end position="249"/>
    </location>
</feature>
<protein>
    <recommendedName>
        <fullName evidence="5">TIGR02301 family protein</fullName>
    </recommendedName>
</protein>
<dbReference type="AlphaFoldDB" id="A0A2P2EBU6"/>
<sequence length="249" mass="26236">MRKAVWISVIIGAAAVSAAALSFAQTAYPAGQAPVELEYGDPSRGEAGSRLPPAEAPEDAAVADPGDFPADWDPASQGLNAGETVSSRNASQSRKSLRDVDANTSGTNPAVTMADEQVMRDPRRPRAVDPKTKADLQQMSRILGSLHALRVSCTGREDQTYRSRMATMLDLEAADDSPLRDPLVDAFNEGFQAYGQGVATCPRDQTAQEARLAKEGYGLAKKLAAQYRAIGLPPTQPAPGAVPTSSAGR</sequence>
<dbReference type="EMBL" id="BFBR01000006">
    <property type="protein sequence ID" value="GBF58538.1"/>
    <property type="molecule type" value="Genomic_DNA"/>
</dbReference>
<dbReference type="NCBIfam" id="TIGR02301">
    <property type="entry name" value="TIGR02301 family protein"/>
    <property type="match status" value="1"/>
</dbReference>
<evidence type="ECO:0008006" key="5">
    <source>
        <dbReference type="Google" id="ProtNLM"/>
    </source>
</evidence>
<dbReference type="Proteomes" id="UP000245086">
    <property type="component" value="Unassembled WGS sequence"/>
</dbReference>
<dbReference type="InterPro" id="IPR012645">
    <property type="entry name" value="CHP02301"/>
</dbReference>
<comment type="caution">
    <text evidence="3">The sequence shown here is derived from an EMBL/GenBank/DDBJ whole genome shotgun (WGS) entry which is preliminary data.</text>
</comment>
<dbReference type="RefSeq" id="WP_108985386.1">
    <property type="nucleotide sequence ID" value="NZ_BFBR01000006.1"/>
</dbReference>
<accession>A0A2P2EBU6</accession>
<dbReference type="Pfam" id="PF09539">
    <property type="entry name" value="DUF2385"/>
    <property type="match status" value="1"/>
</dbReference>
<organism evidence="3 4">
    <name type="scientific">Candidatus Phycosocius bacilliformis</name>
    <dbReference type="NCBI Taxonomy" id="1445552"/>
    <lineage>
        <taxon>Bacteria</taxon>
        <taxon>Pseudomonadati</taxon>
        <taxon>Pseudomonadota</taxon>
        <taxon>Alphaproteobacteria</taxon>
        <taxon>Caulobacterales</taxon>
        <taxon>Caulobacterales incertae sedis</taxon>
        <taxon>Candidatus Phycosocius</taxon>
    </lineage>
</organism>
<feature type="compositionally biased region" description="Polar residues" evidence="1">
    <location>
        <begin position="77"/>
        <end position="94"/>
    </location>
</feature>
<keyword evidence="4" id="KW-1185">Reference proteome</keyword>
<proteinExistence type="predicted"/>
<evidence type="ECO:0000256" key="2">
    <source>
        <dbReference type="SAM" id="SignalP"/>
    </source>
</evidence>
<evidence type="ECO:0000313" key="4">
    <source>
        <dbReference type="Proteomes" id="UP000245086"/>
    </source>
</evidence>
<feature type="signal peptide" evidence="2">
    <location>
        <begin position="1"/>
        <end position="24"/>
    </location>
</feature>
<evidence type="ECO:0000313" key="3">
    <source>
        <dbReference type="EMBL" id="GBF58538.1"/>
    </source>
</evidence>
<reference evidence="3 4" key="1">
    <citation type="journal article" date="2018" name="Genome Announc.">
        <title>Draft Genome Sequence of "Candidatus Phycosocius bacilliformis," an Alphaproteobacterial Ectosymbiont of the Hydrocarbon-Producing Green Alga Botryococcus braunii.</title>
        <authorList>
            <person name="Tanabe Y."/>
            <person name="Yamaguchi H."/>
            <person name="Watanabe M.M."/>
        </authorList>
    </citation>
    <scope>NUCLEOTIDE SEQUENCE [LARGE SCALE GENOMIC DNA]</scope>
    <source>
        <strain evidence="3 4">BOTRYCO-2</strain>
    </source>
</reference>
<gene>
    <name evidence="3" type="ORF">PbB2_02224</name>
</gene>